<gene>
    <name evidence="1" type="ORF">E5331_10025</name>
</gene>
<proteinExistence type="predicted"/>
<comment type="caution">
    <text evidence="1">The sequence shown here is derived from an EMBL/GenBank/DDBJ whole genome shotgun (WGS) entry which is preliminary data.</text>
</comment>
<organism evidence="1 2">
    <name type="scientific">Lepagella muris</name>
    <dbReference type="NCBI Taxonomy" id="3032870"/>
    <lineage>
        <taxon>Bacteria</taxon>
        <taxon>Pseudomonadati</taxon>
        <taxon>Bacteroidota</taxon>
        <taxon>Bacteroidia</taxon>
        <taxon>Bacteroidales</taxon>
        <taxon>Muribaculaceae</taxon>
        <taxon>Lepagella</taxon>
    </lineage>
</organism>
<accession>A0AC61RHM1</accession>
<evidence type="ECO:0000313" key="2">
    <source>
        <dbReference type="Proteomes" id="UP000306319"/>
    </source>
</evidence>
<dbReference type="Proteomes" id="UP000306319">
    <property type="component" value="Unassembled WGS sequence"/>
</dbReference>
<name>A0AC61RHM1_9BACT</name>
<keyword evidence="2" id="KW-1185">Reference proteome</keyword>
<evidence type="ECO:0000313" key="1">
    <source>
        <dbReference type="EMBL" id="TGY78424.1"/>
    </source>
</evidence>
<reference evidence="1" key="1">
    <citation type="submission" date="2019-04" db="EMBL/GenBank/DDBJ databases">
        <title>Microbes associate with the intestines of laboratory mice.</title>
        <authorList>
            <person name="Navarre W."/>
            <person name="Wong E."/>
            <person name="Huang K."/>
            <person name="Tropini C."/>
            <person name="Ng K."/>
            <person name="Yu B."/>
        </authorList>
    </citation>
    <scope>NUCLEOTIDE SEQUENCE</scope>
    <source>
        <strain evidence="1">NM04_E33</strain>
    </source>
</reference>
<dbReference type="EMBL" id="SRYB01000013">
    <property type="protein sequence ID" value="TGY78424.1"/>
    <property type="molecule type" value="Genomic_DNA"/>
</dbReference>
<sequence length="271" mass="31120">MQISIKDVVTTTDAYNFHAHSQYCDGRDTMSAIAAAAAEAGMKYFAFTPHSPVPIDSPCNMGKEKMDEYMEEVDRLHRLYSPDMVVLKSLEIDYLGDDWGPHIDYFQRLPLDFRLGSVHFVPNQDGVLLDCDGRFERFARYLKEGYRGDLRYVVEKYFEHVLRMLERGGFELLGHFDKIAGNASMADPEIEHQGWYEALVDDVISHAKSSDVVVEINTKAWDDKGRFYPSELWWQKLKDSGVAIAIDSDAHYAEKVTAGRRDAFTRWNNLK</sequence>
<protein>
    <submittedName>
        <fullName evidence="1">Histidinol-phosphatase HisJ family protein</fullName>
    </submittedName>
</protein>